<sequence length="118" mass="14125">MFERVPFQQVLQMNTDNTYPIDLFGRVTTLETLIQSLDDPYEDIFGFMCMCTNNIIRWNAKFKNSLPEIWIRNWPLSKYHPTFLALRFWRVNYNDQGKVMITDGGQCAKFKFDPTWIQ</sequence>
<accession>A0ABQ8AKD2</accession>
<dbReference type="EMBL" id="JAGKQM010000013">
    <property type="protein sequence ID" value="KAH0892962.1"/>
    <property type="molecule type" value="Genomic_DNA"/>
</dbReference>
<proteinExistence type="predicted"/>
<gene>
    <name evidence="1" type="ORF">HID58_055391</name>
</gene>
<evidence type="ECO:0000313" key="1">
    <source>
        <dbReference type="EMBL" id="KAH0892962.1"/>
    </source>
</evidence>
<reference evidence="1 2" key="1">
    <citation type="submission" date="2021-05" db="EMBL/GenBank/DDBJ databases">
        <title>Genome Assembly of Synthetic Allotetraploid Brassica napus Reveals Homoeologous Exchanges between Subgenomes.</title>
        <authorList>
            <person name="Davis J.T."/>
        </authorList>
    </citation>
    <scope>NUCLEOTIDE SEQUENCE [LARGE SCALE GENOMIC DNA]</scope>
    <source>
        <strain evidence="2">cv. Da-Ae</strain>
        <tissue evidence="1">Seedling</tissue>
    </source>
</reference>
<organism evidence="1 2">
    <name type="scientific">Brassica napus</name>
    <name type="common">Rape</name>
    <dbReference type="NCBI Taxonomy" id="3708"/>
    <lineage>
        <taxon>Eukaryota</taxon>
        <taxon>Viridiplantae</taxon>
        <taxon>Streptophyta</taxon>
        <taxon>Embryophyta</taxon>
        <taxon>Tracheophyta</taxon>
        <taxon>Spermatophyta</taxon>
        <taxon>Magnoliopsida</taxon>
        <taxon>eudicotyledons</taxon>
        <taxon>Gunneridae</taxon>
        <taxon>Pentapetalae</taxon>
        <taxon>rosids</taxon>
        <taxon>malvids</taxon>
        <taxon>Brassicales</taxon>
        <taxon>Brassicaceae</taxon>
        <taxon>Brassiceae</taxon>
        <taxon>Brassica</taxon>
    </lineage>
</organism>
<keyword evidence="2" id="KW-1185">Reference proteome</keyword>
<name>A0ABQ8AKD2_BRANA</name>
<protein>
    <submittedName>
        <fullName evidence="1">Uncharacterized protein</fullName>
    </submittedName>
</protein>
<comment type="caution">
    <text evidence="1">The sequence shown here is derived from an EMBL/GenBank/DDBJ whole genome shotgun (WGS) entry which is preliminary data.</text>
</comment>
<dbReference type="Proteomes" id="UP000824890">
    <property type="component" value="Unassembled WGS sequence"/>
</dbReference>
<evidence type="ECO:0000313" key="2">
    <source>
        <dbReference type="Proteomes" id="UP000824890"/>
    </source>
</evidence>